<sequence>MVGLKSDVGIRRKLNEDYADCIENDEYKLYIVADGMGGHNAGEVASKMAVDEIREYIKNNFSHGNEAKVLEDAVKYTNTKVNEYSISRNNLKGMGTTLVVALVSKESINIANIGDSGCFGITKNKIVKITKDHSLVQELIDSGSITEEEGRNHPQKNVITRALGTESNVKVDIFSLKKGIYDKFLLCTDGLTNELTNEEILKIVNKSENYIDVCDELILLAKKNGGRDNITVVLFGGEV</sequence>
<feature type="domain" description="PPM-type phosphatase" evidence="1">
    <location>
        <begin position="1"/>
        <end position="237"/>
    </location>
</feature>
<comment type="caution">
    <text evidence="2">The sequence shown here is derived from an EMBL/GenBank/DDBJ whole genome shotgun (WGS) entry which is preliminary data.</text>
</comment>
<proteinExistence type="predicted"/>
<dbReference type="Pfam" id="PF13672">
    <property type="entry name" value="PP2C_2"/>
    <property type="match status" value="1"/>
</dbReference>
<dbReference type="Gene3D" id="3.60.40.10">
    <property type="entry name" value="PPM-type phosphatase domain"/>
    <property type="match status" value="1"/>
</dbReference>
<dbReference type="EMBL" id="AMEZ01000053">
    <property type="protein sequence ID" value="EKY26630.1"/>
    <property type="molecule type" value="Genomic_DNA"/>
</dbReference>
<accession>L1QG14</accession>
<evidence type="ECO:0000313" key="2">
    <source>
        <dbReference type="EMBL" id="EKY26630.1"/>
    </source>
</evidence>
<dbReference type="CDD" id="cd00143">
    <property type="entry name" value="PP2Cc"/>
    <property type="match status" value="1"/>
</dbReference>
<protein>
    <submittedName>
        <fullName evidence="2">Putative serine/threonine phosphatase stp</fullName>
    </submittedName>
</protein>
<dbReference type="OrthoDB" id="9801841at2"/>
<dbReference type="PANTHER" id="PTHR47992">
    <property type="entry name" value="PROTEIN PHOSPHATASE"/>
    <property type="match status" value="1"/>
</dbReference>
<dbReference type="AlphaFoldDB" id="L1QG14"/>
<dbReference type="PATRIC" id="fig|545697.3.peg.1785"/>
<dbReference type="InterPro" id="IPR015655">
    <property type="entry name" value="PP2C"/>
</dbReference>
<dbReference type="SMART" id="SM00331">
    <property type="entry name" value="PP2C_SIG"/>
    <property type="match status" value="1"/>
</dbReference>
<dbReference type="RefSeq" id="WP_005213505.1">
    <property type="nucleotide sequence ID" value="NZ_KB291645.1"/>
</dbReference>
<dbReference type="STRING" id="545697.HMPREF0216_01815"/>
<dbReference type="InterPro" id="IPR001932">
    <property type="entry name" value="PPM-type_phosphatase-like_dom"/>
</dbReference>
<dbReference type="HOGENOM" id="CLU_034545_4_1_9"/>
<name>L1QG14_9CLOT</name>
<reference evidence="2 3" key="1">
    <citation type="submission" date="2012-05" db="EMBL/GenBank/DDBJ databases">
        <authorList>
            <person name="Weinstock G."/>
            <person name="Sodergren E."/>
            <person name="Lobos E.A."/>
            <person name="Fulton L."/>
            <person name="Fulton R."/>
            <person name="Courtney L."/>
            <person name="Fronick C."/>
            <person name="O'Laughlin M."/>
            <person name="Godfrey J."/>
            <person name="Wilson R.M."/>
            <person name="Miner T."/>
            <person name="Farmer C."/>
            <person name="Delehaunty K."/>
            <person name="Cordes M."/>
            <person name="Minx P."/>
            <person name="Tomlinson C."/>
            <person name="Chen J."/>
            <person name="Wollam A."/>
            <person name="Pepin K.H."/>
            <person name="Bhonagiri V."/>
            <person name="Zhang X."/>
            <person name="Suruliraj S."/>
            <person name="Warren W."/>
            <person name="Mitreva M."/>
            <person name="Mardis E.R."/>
            <person name="Wilson R.K."/>
        </authorList>
    </citation>
    <scope>NUCLEOTIDE SEQUENCE [LARGE SCALE GENOMIC DNA]</scope>
    <source>
        <strain evidence="2 3">DSM 1785</strain>
    </source>
</reference>
<dbReference type="GO" id="GO:0004722">
    <property type="term" value="F:protein serine/threonine phosphatase activity"/>
    <property type="evidence" value="ECO:0007669"/>
    <property type="project" value="InterPro"/>
</dbReference>
<dbReference type="InterPro" id="IPR036457">
    <property type="entry name" value="PPM-type-like_dom_sf"/>
</dbReference>
<evidence type="ECO:0000313" key="3">
    <source>
        <dbReference type="Proteomes" id="UP000010420"/>
    </source>
</evidence>
<gene>
    <name evidence="2" type="ORF">HMPREF0216_01815</name>
</gene>
<dbReference type="PROSITE" id="PS51746">
    <property type="entry name" value="PPM_2"/>
    <property type="match status" value="1"/>
</dbReference>
<dbReference type="NCBIfam" id="NF033484">
    <property type="entry name" value="Stp1_PP2C_phos"/>
    <property type="match status" value="1"/>
</dbReference>
<keyword evidence="3" id="KW-1185">Reference proteome</keyword>
<dbReference type="SMART" id="SM00332">
    <property type="entry name" value="PP2Cc"/>
    <property type="match status" value="1"/>
</dbReference>
<dbReference type="eggNOG" id="COG0631">
    <property type="taxonomic scope" value="Bacteria"/>
</dbReference>
<dbReference type="Proteomes" id="UP000010420">
    <property type="component" value="Unassembled WGS sequence"/>
</dbReference>
<dbReference type="SUPFAM" id="SSF81606">
    <property type="entry name" value="PP2C-like"/>
    <property type="match status" value="1"/>
</dbReference>
<organism evidence="2 3">
    <name type="scientific">Clostridium celatum DSM 1785</name>
    <dbReference type="NCBI Taxonomy" id="545697"/>
    <lineage>
        <taxon>Bacteria</taxon>
        <taxon>Bacillati</taxon>
        <taxon>Bacillota</taxon>
        <taxon>Clostridia</taxon>
        <taxon>Eubacteriales</taxon>
        <taxon>Clostridiaceae</taxon>
        <taxon>Clostridium</taxon>
    </lineage>
</organism>
<evidence type="ECO:0000259" key="1">
    <source>
        <dbReference type="PROSITE" id="PS51746"/>
    </source>
</evidence>